<accession>A0ABN2KC84</accession>
<dbReference type="PANTHER" id="PTHR38432:SF1">
    <property type="entry name" value="TELA-LIKE PROTEIN SAOUHSC_01408"/>
    <property type="match status" value="1"/>
</dbReference>
<dbReference type="InterPro" id="IPR008863">
    <property type="entry name" value="Toxic_anion-R_TelA"/>
</dbReference>
<keyword evidence="3" id="KW-1185">Reference proteome</keyword>
<evidence type="ECO:0000313" key="3">
    <source>
        <dbReference type="Proteomes" id="UP001501475"/>
    </source>
</evidence>
<sequence length="446" mass="48802">MRFSAPRQIRTAYVRPQGARQKERRRMSDQPAIQDAVQPAIQDAVQPLAPPNATLTLDAPPAMQTVPSTAAPAMAPAVPAAAVPMLDQKVDGFLSALMTAETKSPAYEAKASEMRTMGDDDIRRAAESSNRLLQSPVKALQEGGLSQGSKVGKTLLELRRTVEELDPSQAQGAKKVLGMIPFGDRITDYFRKYQSAQSHLNGILHSLRNGQDELQRDNVALNLEKQQLWDSMGRLNQYVYIAERLDAKLAAQIATLDTSDPAKAKALREDVLFYVRQKHQDLLTQLAVSIQNYLAIDIVIKNNIELIKGVDRATTTTISALRTAVIVAQALGNQQLVLDQITALNTTTSGLIERTSEMLKDNSIRIQEQAASATIGLPQLQRAFQNIYATMDAIDTFKVQALDNMAATIGTLEGEVAKSRSYLDRVQRADTRIAQGSLDLGSPTQN</sequence>
<dbReference type="Proteomes" id="UP001501475">
    <property type="component" value="Unassembled WGS sequence"/>
</dbReference>
<gene>
    <name evidence="2" type="ORF">GCM10009810_11040</name>
</gene>
<evidence type="ECO:0000313" key="2">
    <source>
        <dbReference type="EMBL" id="GAA1752883.1"/>
    </source>
</evidence>
<dbReference type="EMBL" id="BAAAPN010000029">
    <property type="protein sequence ID" value="GAA1752883.1"/>
    <property type="molecule type" value="Genomic_DNA"/>
</dbReference>
<comment type="similarity">
    <text evidence="1">Belongs to the TelA family.</text>
</comment>
<organism evidence="2 3">
    <name type="scientific">Nostocoides vanveenii</name>
    <dbReference type="NCBI Taxonomy" id="330835"/>
    <lineage>
        <taxon>Bacteria</taxon>
        <taxon>Bacillati</taxon>
        <taxon>Actinomycetota</taxon>
        <taxon>Actinomycetes</taxon>
        <taxon>Micrococcales</taxon>
        <taxon>Intrasporangiaceae</taxon>
        <taxon>Nostocoides</taxon>
    </lineage>
</organism>
<proteinExistence type="inferred from homology"/>
<protein>
    <submittedName>
        <fullName evidence="2">Toxic anion resistance protein</fullName>
    </submittedName>
</protein>
<evidence type="ECO:0000256" key="1">
    <source>
        <dbReference type="ARBA" id="ARBA00005541"/>
    </source>
</evidence>
<name>A0ABN2KC84_9MICO</name>
<dbReference type="PANTHER" id="PTHR38432">
    <property type="entry name" value="TELA-LIKE PROTEIN SAOUHSC_01408"/>
    <property type="match status" value="1"/>
</dbReference>
<comment type="caution">
    <text evidence="2">The sequence shown here is derived from an EMBL/GenBank/DDBJ whole genome shotgun (WGS) entry which is preliminary data.</text>
</comment>
<dbReference type="Pfam" id="PF05816">
    <property type="entry name" value="TelA"/>
    <property type="match status" value="1"/>
</dbReference>
<reference evidence="2 3" key="1">
    <citation type="journal article" date="2019" name="Int. J. Syst. Evol. Microbiol.">
        <title>The Global Catalogue of Microorganisms (GCM) 10K type strain sequencing project: providing services to taxonomists for standard genome sequencing and annotation.</title>
        <authorList>
            <consortium name="The Broad Institute Genomics Platform"/>
            <consortium name="The Broad Institute Genome Sequencing Center for Infectious Disease"/>
            <person name="Wu L."/>
            <person name="Ma J."/>
        </authorList>
    </citation>
    <scope>NUCLEOTIDE SEQUENCE [LARGE SCALE GENOMIC DNA]</scope>
    <source>
        <strain evidence="2 3">JCM 15591</strain>
    </source>
</reference>